<evidence type="ECO:0000313" key="8">
    <source>
        <dbReference type="EMBL" id="KAK9752346.1"/>
    </source>
</evidence>
<sequence length="291" mass="34098">MVSISRGNTFDQNRAQNEQQVKMEDDIKSEWSDEDASFWICFCAQCHEFFDSKELLERHNLTSHSQETIHTHDKANKDLGNSDDINTQQHFVNMAETPFLCKHCDKSFKSSEQQEVEIKLDLNDSNSDGDITTKSSRLWFCDKCNDFFETKPLLESHGRAFHDQINAPCNSNNADEKPFVCKYCGDRFSYKNVLVLHIKKHINSKPARSNEYPYFREQTLSKINQPRNFDCKDCGKLFIQKCDLDEHHLVHIREKPFVCGYCQQRFSLTSHFESHEHSRKTIRVRLLSTTI</sequence>
<evidence type="ECO:0000259" key="7">
    <source>
        <dbReference type="PROSITE" id="PS50157"/>
    </source>
</evidence>
<feature type="region of interest" description="Disordered" evidence="6">
    <location>
        <begin position="1"/>
        <end position="24"/>
    </location>
</feature>
<evidence type="ECO:0000256" key="4">
    <source>
        <dbReference type="ARBA" id="ARBA00022833"/>
    </source>
</evidence>
<name>A0AAW1N114_POPJA</name>
<organism evidence="8 9">
    <name type="scientific">Popillia japonica</name>
    <name type="common">Japanese beetle</name>
    <dbReference type="NCBI Taxonomy" id="7064"/>
    <lineage>
        <taxon>Eukaryota</taxon>
        <taxon>Metazoa</taxon>
        <taxon>Ecdysozoa</taxon>
        <taxon>Arthropoda</taxon>
        <taxon>Hexapoda</taxon>
        <taxon>Insecta</taxon>
        <taxon>Pterygota</taxon>
        <taxon>Neoptera</taxon>
        <taxon>Endopterygota</taxon>
        <taxon>Coleoptera</taxon>
        <taxon>Polyphaga</taxon>
        <taxon>Scarabaeiformia</taxon>
        <taxon>Scarabaeidae</taxon>
        <taxon>Rutelinae</taxon>
        <taxon>Popillia</taxon>
    </lineage>
</organism>
<keyword evidence="3 5" id="KW-0863">Zinc-finger</keyword>
<keyword evidence="2" id="KW-0677">Repeat</keyword>
<dbReference type="SUPFAM" id="SSF57667">
    <property type="entry name" value="beta-beta-alpha zinc fingers"/>
    <property type="match status" value="2"/>
</dbReference>
<evidence type="ECO:0000256" key="1">
    <source>
        <dbReference type="ARBA" id="ARBA00022723"/>
    </source>
</evidence>
<dbReference type="GO" id="GO:0008270">
    <property type="term" value="F:zinc ion binding"/>
    <property type="evidence" value="ECO:0007669"/>
    <property type="project" value="UniProtKB-KW"/>
</dbReference>
<evidence type="ECO:0000256" key="5">
    <source>
        <dbReference type="PROSITE-ProRule" id="PRU00042"/>
    </source>
</evidence>
<dbReference type="AlphaFoldDB" id="A0AAW1N114"/>
<evidence type="ECO:0000256" key="2">
    <source>
        <dbReference type="ARBA" id="ARBA00022737"/>
    </source>
</evidence>
<dbReference type="Gene3D" id="3.30.160.60">
    <property type="entry name" value="Classic Zinc Finger"/>
    <property type="match status" value="3"/>
</dbReference>
<dbReference type="PROSITE" id="PS50157">
    <property type="entry name" value="ZINC_FINGER_C2H2_2"/>
    <property type="match status" value="2"/>
</dbReference>
<dbReference type="PROSITE" id="PS00028">
    <property type="entry name" value="ZINC_FINGER_C2H2_1"/>
    <property type="match status" value="4"/>
</dbReference>
<proteinExistence type="predicted"/>
<gene>
    <name evidence="8" type="ORF">QE152_g4264</name>
</gene>
<dbReference type="PANTHER" id="PTHR24379:SF121">
    <property type="entry name" value="C2H2-TYPE DOMAIN-CONTAINING PROTEIN"/>
    <property type="match status" value="1"/>
</dbReference>
<evidence type="ECO:0000313" key="9">
    <source>
        <dbReference type="Proteomes" id="UP001458880"/>
    </source>
</evidence>
<reference evidence="8 9" key="1">
    <citation type="journal article" date="2024" name="BMC Genomics">
        <title>De novo assembly and annotation of Popillia japonica's genome with initial clues to its potential as an invasive pest.</title>
        <authorList>
            <person name="Cucini C."/>
            <person name="Boschi S."/>
            <person name="Funari R."/>
            <person name="Cardaioli E."/>
            <person name="Iannotti N."/>
            <person name="Marturano G."/>
            <person name="Paoli F."/>
            <person name="Bruttini M."/>
            <person name="Carapelli A."/>
            <person name="Frati F."/>
            <person name="Nardi F."/>
        </authorList>
    </citation>
    <scope>NUCLEOTIDE SEQUENCE [LARGE SCALE GENOMIC DNA]</scope>
    <source>
        <strain evidence="8">DMR45628</strain>
    </source>
</reference>
<keyword evidence="9" id="KW-1185">Reference proteome</keyword>
<feature type="domain" description="C2H2-type" evidence="7">
    <location>
        <begin position="229"/>
        <end position="256"/>
    </location>
</feature>
<feature type="compositionally biased region" description="Polar residues" evidence="6">
    <location>
        <begin position="1"/>
        <end position="20"/>
    </location>
</feature>
<comment type="caution">
    <text evidence="8">The sequence shown here is derived from an EMBL/GenBank/DDBJ whole genome shotgun (WGS) entry which is preliminary data.</text>
</comment>
<evidence type="ECO:0000256" key="3">
    <source>
        <dbReference type="ARBA" id="ARBA00022771"/>
    </source>
</evidence>
<dbReference type="FunFam" id="3.30.160.60:FF:000065">
    <property type="entry name" value="B-cell CLL/lymphoma 6, member B"/>
    <property type="match status" value="1"/>
</dbReference>
<keyword evidence="4" id="KW-0862">Zinc</keyword>
<dbReference type="EMBL" id="JASPKY010000021">
    <property type="protein sequence ID" value="KAK9752346.1"/>
    <property type="molecule type" value="Genomic_DNA"/>
</dbReference>
<accession>A0AAW1N114</accession>
<keyword evidence="1" id="KW-0479">Metal-binding</keyword>
<dbReference type="InterPro" id="IPR036236">
    <property type="entry name" value="Znf_C2H2_sf"/>
</dbReference>
<protein>
    <recommendedName>
        <fullName evidence="7">C2H2-type domain-containing protein</fullName>
    </recommendedName>
</protein>
<dbReference type="InterPro" id="IPR013087">
    <property type="entry name" value="Znf_C2H2_type"/>
</dbReference>
<evidence type="ECO:0000256" key="6">
    <source>
        <dbReference type="SAM" id="MobiDB-lite"/>
    </source>
</evidence>
<dbReference type="SMART" id="SM00355">
    <property type="entry name" value="ZnF_C2H2"/>
    <property type="match status" value="5"/>
</dbReference>
<dbReference type="PANTHER" id="PTHR24379">
    <property type="entry name" value="KRAB AND ZINC FINGER DOMAIN-CONTAINING"/>
    <property type="match status" value="1"/>
</dbReference>
<feature type="domain" description="C2H2-type" evidence="7">
    <location>
        <begin position="179"/>
        <end position="206"/>
    </location>
</feature>
<dbReference type="Proteomes" id="UP001458880">
    <property type="component" value="Unassembled WGS sequence"/>
</dbReference>